<evidence type="ECO:0000256" key="1">
    <source>
        <dbReference type="SAM" id="MobiDB-lite"/>
    </source>
</evidence>
<evidence type="ECO:0000313" key="3">
    <source>
        <dbReference type="Proteomes" id="UP000283269"/>
    </source>
</evidence>
<feature type="compositionally biased region" description="Polar residues" evidence="1">
    <location>
        <begin position="89"/>
        <end position="112"/>
    </location>
</feature>
<dbReference type="AlphaFoldDB" id="A0A409X8B8"/>
<keyword evidence="3" id="KW-1185">Reference proteome</keyword>
<evidence type="ECO:0000313" key="2">
    <source>
        <dbReference type="EMBL" id="PPQ86944.1"/>
    </source>
</evidence>
<reference evidence="2 3" key="1">
    <citation type="journal article" date="2018" name="Evol. Lett.">
        <title>Horizontal gene cluster transfer increased hallucinogenic mushroom diversity.</title>
        <authorList>
            <person name="Reynolds H.T."/>
            <person name="Vijayakumar V."/>
            <person name="Gluck-Thaler E."/>
            <person name="Korotkin H.B."/>
            <person name="Matheny P.B."/>
            <person name="Slot J.C."/>
        </authorList>
    </citation>
    <scope>NUCLEOTIDE SEQUENCE [LARGE SCALE GENOMIC DNA]</scope>
    <source>
        <strain evidence="2 3">2631</strain>
    </source>
</reference>
<name>A0A409X8B8_PSICY</name>
<organism evidence="2 3">
    <name type="scientific">Psilocybe cyanescens</name>
    <dbReference type="NCBI Taxonomy" id="93625"/>
    <lineage>
        <taxon>Eukaryota</taxon>
        <taxon>Fungi</taxon>
        <taxon>Dikarya</taxon>
        <taxon>Basidiomycota</taxon>
        <taxon>Agaricomycotina</taxon>
        <taxon>Agaricomycetes</taxon>
        <taxon>Agaricomycetidae</taxon>
        <taxon>Agaricales</taxon>
        <taxon>Agaricineae</taxon>
        <taxon>Strophariaceae</taxon>
        <taxon>Psilocybe</taxon>
    </lineage>
</organism>
<gene>
    <name evidence="2" type="ORF">CVT25_009831</name>
</gene>
<dbReference type="EMBL" id="NHYD01002409">
    <property type="protein sequence ID" value="PPQ86944.1"/>
    <property type="molecule type" value="Genomic_DNA"/>
</dbReference>
<comment type="caution">
    <text evidence="2">The sequence shown here is derived from an EMBL/GenBank/DDBJ whole genome shotgun (WGS) entry which is preliminary data.</text>
</comment>
<dbReference type="Proteomes" id="UP000283269">
    <property type="component" value="Unassembled WGS sequence"/>
</dbReference>
<protein>
    <submittedName>
        <fullName evidence="2">Uncharacterized protein</fullName>
    </submittedName>
</protein>
<feature type="region of interest" description="Disordered" evidence="1">
    <location>
        <begin position="61"/>
        <end position="150"/>
    </location>
</feature>
<proteinExistence type="predicted"/>
<dbReference type="InParanoid" id="A0A409X8B8"/>
<sequence>MTTTTSRPPIMHTLTNNPPNANAFLDIQGSDQDSSFLEFDPQMSDYPTRIQHLHDASTNADMKTSSAVVPPMPPQRTRERARSTRQRVQEITSTSSPRSTVKGNRAGETTSMVERLKRSQSGGDIPVGPTSAGPRQEYNRPGNFREAEPAVQTELEEDDYAWYYRNPQRYVWRPRNARKRMHRRKRVMFGVATGEEGAPTNRSLFIAYLHQQHYSPALLLPLLGSDDKIGTWDAHSSKEKSRSVNDIAIIHDEESALLSMSDLQEDLFSPHEYRSSHGPARERTSCSSSIESFEPSIFFFSSATSSPPSGYDIGNEKYNNDTIHKLAY</sequence>
<accession>A0A409X8B8</accession>
<dbReference type="OrthoDB" id="3070679at2759"/>